<sequence length="51" mass="5682">MSDVINKPLGAEGMIRMEGVHKWYGQFHVLKDINLNVRQGERIVLCGPSGS</sequence>
<proteinExistence type="predicted"/>
<keyword evidence="1" id="KW-0547">Nucleotide-binding</keyword>
<gene>
    <name evidence="1" type="primary">glnQ</name>
    <name evidence="1" type="ORF">IV01_18005</name>
</gene>
<dbReference type="Gene3D" id="3.40.50.300">
    <property type="entry name" value="P-loop containing nucleotide triphosphate hydrolases"/>
    <property type="match status" value="1"/>
</dbReference>
<dbReference type="Proteomes" id="UP000028631">
    <property type="component" value="Unassembled WGS sequence"/>
</dbReference>
<dbReference type="SUPFAM" id="SSF52540">
    <property type="entry name" value="P-loop containing nucleoside triphosphate hydrolases"/>
    <property type="match status" value="1"/>
</dbReference>
<dbReference type="InterPro" id="IPR027417">
    <property type="entry name" value="P-loop_NTPase"/>
</dbReference>
<dbReference type="AlphaFoldDB" id="A0A085VEK3"/>
<reference evidence="1 2" key="1">
    <citation type="submission" date="2014-07" db="EMBL/GenBank/DDBJ databases">
        <title>Draft Genome Sequences of Environmental Pseudomonas syringae strains.</title>
        <authorList>
            <person name="Baltrus D.A."/>
            <person name="Berge O."/>
            <person name="Morris C."/>
        </authorList>
    </citation>
    <scope>NUCLEOTIDE SEQUENCE [LARGE SCALE GENOMIC DNA]</scope>
    <source>
        <strain evidence="1 2">GAW0119</strain>
    </source>
</reference>
<organism evidence="1 2">
    <name type="scientific">Pseudomonas syringae</name>
    <dbReference type="NCBI Taxonomy" id="317"/>
    <lineage>
        <taxon>Bacteria</taxon>
        <taxon>Pseudomonadati</taxon>
        <taxon>Pseudomonadota</taxon>
        <taxon>Gammaproteobacteria</taxon>
        <taxon>Pseudomonadales</taxon>
        <taxon>Pseudomonadaceae</taxon>
        <taxon>Pseudomonas</taxon>
    </lineage>
</organism>
<evidence type="ECO:0000313" key="2">
    <source>
        <dbReference type="Proteomes" id="UP000028631"/>
    </source>
</evidence>
<protein>
    <submittedName>
        <fullName evidence="1">Glutamine ABC transporter ATP-binding protein</fullName>
    </submittedName>
</protein>
<accession>A0A085VEK3</accession>
<keyword evidence="1" id="KW-0067">ATP-binding</keyword>
<name>A0A085VEK3_PSESX</name>
<dbReference type="EMBL" id="JPQU01000051">
    <property type="protein sequence ID" value="KFE53866.1"/>
    <property type="molecule type" value="Genomic_DNA"/>
</dbReference>
<keyword evidence="2" id="KW-1185">Reference proteome</keyword>
<evidence type="ECO:0000313" key="1">
    <source>
        <dbReference type="EMBL" id="KFE53866.1"/>
    </source>
</evidence>
<feature type="non-terminal residue" evidence="1">
    <location>
        <position position="51"/>
    </location>
</feature>
<dbReference type="GO" id="GO:0005524">
    <property type="term" value="F:ATP binding"/>
    <property type="evidence" value="ECO:0007669"/>
    <property type="project" value="UniProtKB-KW"/>
</dbReference>
<comment type="caution">
    <text evidence="1">The sequence shown here is derived from an EMBL/GenBank/DDBJ whole genome shotgun (WGS) entry which is preliminary data.</text>
</comment>